<organism evidence="1 2">
    <name type="scientific">Methylobacterium gnaphalii</name>
    <dbReference type="NCBI Taxonomy" id="1010610"/>
    <lineage>
        <taxon>Bacteria</taxon>
        <taxon>Pseudomonadati</taxon>
        <taxon>Pseudomonadota</taxon>
        <taxon>Alphaproteobacteria</taxon>
        <taxon>Hyphomicrobiales</taxon>
        <taxon>Methylobacteriaceae</taxon>
        <taxon>Methylobacterium</taxon>
    </lineage>
</organism>
<dbReference type="EMBL" id="BJZV01000054">
    <property type="protein sequence ID" value="GEP12636.1"/>
    <property type="molecule type" value="Genomic_DNA"/>
</dbReference>
<protein>
    <submittedName>
        <fullName evidence="1">Uncharacterized protein</fullName>
    </submittedName>
</protein>
<gene>
    <name evidence="1" type="ORF">MGN01_44810</name>
</gene>
<evidence type="ECO:0000313" key="1">
    <source>
        <dbReference type="EMBL" id="GEP12636.1"/>
    </source>
</evidence>
<keyword evidence="2" id="KW-1185">Reference proteome</keyword>
<comment type="caution">
    <text evidence="1">The sequence shown here is derived from an EMBL/GenBank/DDBJ whole genome shotgun (WGS) entry which is preliminary data.</text>
</comment>
<reference evidence="1 2" key="1">
    <citation type="submission" date="2019-07" db="EMBL/GenBank/DDBJ databases">
        <title>Whole genome shotgun sequence of Methylobacterium gnaphalii NBRC 107716.</title>
        <authorList>
            <person name="Hosoyama A."/>
            <person name="Uohara A."/>
            <person name="Ohji S."/>
            <person name="Ichikawa N."/>
        </authorList>
    </citation>
    <scope>NUCLEOTIDE SEQUENCE [LARGE SCALE GENOMIC DNA]</scope>
    <source>
        <strain evidence="1 2">NBRC 107716</strain>
    </source>
</reference>
<evidence type="ECO:0000313" key="2">
    <source>
        <dbReference type="Proteomes" id="UP000321750"/>
    </source>
</evidence>
<accession>A0A512JRP7</accession>
<dbReference type="RefSeq" id="WP_147048982.1">
    <property type="nucleotide sequence ID" value="NZ_BJZV01000054.1"/>
</dbReference>
<name>A0A512JRP7_9HYPH</name>
<dbReference type="AlphaFoldDB" id="A0A512JRP7"/>
<dbReference type="Proteomes" id="UP000321750">
    <property type="component" value="Unassembled WGS sequence"/>
</dbReference>
<proteinExistence type="predicted"/>
<sequence>MRVVALERYREERENAAWQQYTHARTEAERACDIEWGRAAGRAWRDTFQTPEQNEREREFRRVVQLRHMGYLPPGELPR</sequence>